<name>A0A2K4ZKU6_9FIRM</name>
<dbReference type="EMBL" id="OFSM01000021">
    <property type="protein sequence ID" value="SOY31070.1"/>
    <property type="molecule type" value="Genomic_DNA"/>
</dbReference>
<protein>
    <submittedName>
        <fullName evidence="1">Uncharacterized protein</fullName>
    </submittedName>
</protein>
<evidence type="ECO:0000313" key="2">
    <source>
        <dbReference type="Proteomes" id="UP000236311"/>
    </source>
</evidence>
<dbReference type="Proteomes" id="UP000236311">
    <property type="component" value="Unassembled WGS sequence"/>
</dbReference>
<dbReference type="OrthoDB" id="9813719at2"/>
<reference evidence="1 2" key="1">
    <citation type="submission" date="2018-01" db="EMBL/GenBank/DDBJ databases">
        <authorList>
            <person name="Gaut B.S."/>
            <person name="Morton B.R."/>
            <person name="Clegg M.T."/>
            <person name="Duvall M.R."/>
        </authorList>
    </citation>
    <scope>NUCLEOTIDE SEQUENCE [LARGE SCALE GENOMIC DNA]</scope>
    <source>
        <strain evidence="1">GP69</strain>
    </source>
</reference>
<organism evidence="1 2">
    <name type="scientific">Acetatifactor muris</name>
    <dbReference type="NCBI Taxonomy" id="879566"/>
    <lineage>
        <taxon>Bacteria</taxon>
        <taxon>Bacillati</taxon>
        <taxon>Bacillota</taxon>
        <taxon>Clostridia</taxon>
        <taxon>Lachnospirales</taxon>
        <taxon>Lachnospiraceae</taxon>
        <taxon>Acetatifactor</taxon>
    </lineage>
</organism>
<evidence type="ECO:0000313" key="1">
    <source>
        <dbReference type="EMBL" id="SOY31070.1"/>
    </source>
</evidence>
<keyword evidence="2" id="KW-1185">Reference proteome</keyword>
<sequence>MLKVGDKVVMNDKYHVPEKNKGKEFIVTVEPQEVCGTLCVWLEGYRGCYAADGLTKVGEANV</sequence>
<gene>
    <name evidence="1" type="ORF">AMURIS_03804</name>
</gene>
<accession>A0A2K4ZKU6</accession>
<dbReference type="AlphaFoldDB" id="A0A2K4ZKU6"/>
<dbReference type="RefSeq" id="WP_103241074.1">
    <property type="nucleotide sequence ID" value="NZ_JANJZD010000024.1"/>
</dbReference>
<proteinExistence type="predicted"/>